<comment type="caution">
    <text evidence="5">The sequence shown here is derived from an EMBL/GenBank/DDBJ whole genome shotgun (WGS) entry which is preliminary data.</text>
</comment>
<organism evidence="5 6">
    <name type="scientific">Corynebacterium felinum</name>
    <dbReference type="NCBI Taxonomy" id="131318"/>
    <lineage>
        <taxon>Bacteria</taxon>
        <taxon>Bacillati</taxon>
        <taxon>Actinomycetota</taxon>
        <taxon>Actinomycetes</taxon>
        <taxon>Mycobacteriales</taxon>
        <taxon>Corynebacteriaceae</taxon>
        <taxon>Corynebacterium</taxon>
    </lineage>
</organism>
<dbReference type="EMBL" id="JAVDYF010000001">
    <property type="protein sequence ID" value="MDR7356027.1"/>
    <property type="molecule type" value="Genomic_DNA"/>
</dbReference>
<evidence type="ECO:0000256" key="3">
    <source>
        <dbReference type="ARBA" id="ARBA00023236"/>
    </source>
</evidence>
<feature type="coiled-coil region" evidence="4">
    <location>
        <begin position="321"/>
        <end position="362"/>
    </location>
</feature>
<dbReference type="RefSeq" id="WP_277103516.1">
    <property type="nucleotide sequence ID" value="NZ_BAAAJS010000069.1"/>
</dbReference>
<dbReference type="Gene3D" id="3.40.50.300">
    <property type="entry name" value="P-loop containing nucleotide triphosphate hydrolases"/>
    <property type="match status" value="2"/>
</dbReference>
<name>A0ABU2BBL4_9CORY</name>
<keyword evidence="1" id="KW-0227">DNA damage</keyword>
<dbReference type="Proteomes" id="UP001183619">
    <property type="component" value="Unassembled WGS sequence"/>
</dbReference>
<evidence type="ECO:0000256" key="4">
    <source>
        <dbReference type="SAM" id="Coils"/>
    </source>
</evidence>
<evidence type="ECO:0000313" key="5">
    <source>
        <dbReference type="EMBL" id="MDR7356027.1"/>
    </source>
</evidence>
<dbReference type="SUPFAM" id="SSF52540">
    <property type="entry name" value="P-loop containing nucleoside triphosphate hydrolases"/>
    <property type="match status" value="1"/>
</dbReference>
<evidence type="ECO:0000256" key="2">
    <source>
        <dbReference type="ARBA" id="ARBA00023204"/>
    </source>
</evidence>
<sequence>MNSSKANPTSSHPHLPTEENVREIFPSQWRLSKIQLVNWGTFHGLVTIPVHRKGYLITGGSGSGKSTLIDAISAVLVSTEKLKFNAAAQHETKRGRGRDLVSYIRGAWRTKEDLHSGGIVSEYLRTNATYSIIVLSFSNGAGLVRSAVALFFLRGGAHAQSDVSKFFGVFPEGEANAEDFIALLKRGIDKRAIKKQFPQATFSEKHSVFSAKFRPLVGISSLEVLLLLQRTQSAKSLDSLDQLFRDYMLAVPETFTHAAEAVEQFAELETAYAHVQDIKAQIEHLEPLKKLHHNATRTAQSLSTCEQLIHALPHVETQLKRVELHNELTIAQAEADIAEAALEQARTAEKFAEENYRHAQNALQQHSQGEIAVLHEQLKSRQRDLHHCTHARNTLATTIAPLTPITPDTPESFYELLGSARAIIADYHHIHKALEEQHHNAIVETRQARDTRTQCEDNLSAIAASTSNISARYQKLREKLCTSLQLDPTQLPYIGELIDINPEHRKWEPVIQRTLYNFAQQLLVPHQLYPQVADYINTTPLNLRLNFHSIEPTQDFPTKRTGANSLVRKINVIDHPMKAWLDSELARRFDYQCVATRAELDQLPAHLKGVTIDGLMRFASTQQGAYSYLKDDRSPLGAKSHYQLGSSNMDKVELLRTELQHARAAEQHALQHQHHIAAKITQERKNYDAALAIKNTRWENIDVDSVEKQVEHIKAQIEHRTSTPEAAQLLSAERSAAHALETAKKQVATHHEERGKYSSIVAELTTTLEELNQRTCEDVPEQIDKRLREEFNAHTRRITSRNIGDISRTLLHHYNEERDTLRTRQHTLNNQMSTIIGRYIERWPSEKAELEASEDYVPDALNKLNTLTSDRLAEFSHKFRDLINDMSTHSLTHISNLLRRARAEIIERITPVNHSLATSEFSEGRFLRIDVRDNRGETVQEFQRMLDDAISGGLSEQSEAQAEERYHKINSLITKLGSKESGDIRWQRTVLDTRRHVSFIGCEITESGEVVNTYVDSSALSGGQAQKLVFFCLAAALRYQLARTDAHYPDYATVILDEAFDRADPTYTRRAMNVFAAFGFHMILATPLKLISTLSPFVGGTSVVSYQETPNDKGIVRGQSTISKIELSCPE</sequence>
<dbReference type="PANTHER" id="PTHR32182:SF0">
    <property type="entry name" value="DNA REPLICATION AND REPAIR PROTEIN RECF"/>
    <property type="match status" value="1"/>
</dbReference>
<dbReference type="InterPro" id="IPR027417">
    <property type="entry name" value="P-loop_NTPase"/>
</dbReference>
<dbReference type="CDD" id="cd00267">
    <property type="entry name" value="ABC_ATPase"/>
    <property type="match status" value="1"/>
</dbReference>
<accession>A0ABU2BBL4</accession>
<dbReference type="Pfam" id="PF13555">
    <property type="entry name" value="AAA_29"/>
    <property type="match status" value="1"/>
</dbReference>
<dbReference type="Pfam" id="PF13558">
    <property type="entry name" value="SbcC_Walker_B"/>
    <property type="match status" value="1"/>
</dbReference>
<evidence type="ECO:0000313" key="6">
    <source>
        <dbReference type="Proteomes" id="UP001183619"/>
    </source>
</evidence>
<dbReference type="PANTHER" id="PTHR32182">
    <property type="entry name" value="DNA REPLICATION AND REPAIR PROTEIN RECF"/>
    <property type="match status" value="1"/>
</dbReference>
<gene>
    <name evidence="5" type="ORF">J2S37_002565</name>
</gene>
<evidence type="ECO:0000256" key="1">
    <source>
        <dbReference type="ARBA" id="ARBA00022763"/>
    </source>
</evidence>
<proteinExistence type="predicted"/>
<protein>
    <submittedName>
        <fullName evidence="5">Uncharacterized protein YPO0396</fullName>
    </submittedName>
</protein>
<keyword evidence="4" id="KW-0175">Coiled coil</keyword>
<keyword evidence="3" id="KW-0742">SOS response</keyword>
<keyword evidence="6" id="KW-1185">Reference proteome</keyword>
<keyword evidence="2" id="KW-0234">DNA repair</keyword>
<reference evidence="5 6" key="1">
    <citation type="submission" date="2023-07" db="EMBL/GenBank/DDBJ databases">
        <title>Sequencing the genomes of 1000 actinobacteria strains.</title>
        <authorList>
            <person name="Klenk H.-P."/>
        </authorList>
    </citation>
    <scope>NUCLEOTIDE SEQUENCE [LARGE SCALE GENOMIC DNA]</scope>
    <source>
        <strain evidence="5 6">DSM 44508</strain>
    </source>
</reference>